<dbReference type="InterPro" id="IPR025699">
    <property type="entry name" value="ABC2_memb-like"/>
</dbReference>
<dbReference type="AlphaFoldDB" id="A0A2X2VXZ2"/>
<keyword evidence="1" id="KW-0472">Membrane</keyword>
<name>A0A2X2VXZ2_CLOCO</name>
<proteinExistence type="predicted"/>
<dbReference type="Pfam" id="PF13346">
    <property type="entry name" value="ABC2_membrane_5"/>
    <property type="match status" value="1"/>
</dbReference>
<feature type="transmembrane region" description="Helical" evidence="1">
    <location>
        <begin position="12"/>
        <end position="33"/>
    </location>
</feature>
<feature type="transmembrane region" description="Helical" evidence="1">
    <location>
        <begin position="150"/>
        <end position="169"/>
    </location>
</feature>
<gene>
    <name evidence="2" type="ORF">NCTC13028_00523</name>
</gene>
<accession>A0A2X2VXZ2</accession>
<feature type="transmembrane region" description="Helical" evidence="1">
    <location>
        <begin position="119"/>
        <end position="138"/>
    </location>
</feature>
<reference evidence="2 3" key="1">
    <citation type="submission" date="2018-06" db="EMBL/GenBank/DDBJ databases">
        <authorList>
            <consortium name="Pathogen Informatics"/>
            <person name="Doyle S."/>
        </authorList>
    </citation>
    <scope>NUCLEOTIDE SEQUENCE [LARGE SCALE GENOMIC DNA]</scope>
    <source>
        <strain evidence="2 3">NCTC13028</strain>
    </source>
</reference>
<keyword evidence="1" id="KW-0812">Transmembrane</keyword>
<protein>
    <submittedName>
        <fullName evidence="2">ABC transporter permease</fullName>
    </submittedName>
</protein>
<organism evidence="2 3">
    <name type="scientific">Clostridium cochlearium</name>
    <dbReference type="NCBI Taxonomy" id="1494"/>
    <lineage>
        <taxon>Bacteria</taxon>
        <taxon>Bacillati</taxon>
        <taxon>Bacillota</taxon>
        <taxon>Clostridia</taxon>
        <taxon>Eubacteriales</taxon>
        <taxon>Clostridiaceae</taxon>
        <taxon>Clostridium</taxon>
    </lineage>
</organism>
<evidence type="ECO:0000313" key="3">
    <source>
        <dbReference type="Proteomes" id="UP000250223"/>
    </source>
</evidence>
<feature type="transmembrane region" description="Helical" evidence="1">
    <location>
        <begin position="86"/>
        <end position="107"/>
    </location>
</feature>
<dbReference type="EMBL" id="UAWC01000001">
    <property type="protein sequence ID" value="SQB33528.1"/>
    <property type="molecule type" value="Genomic_DNA"/>
</dbReference>
<sequence>MRSVYNLIKKDFLLIKKIIFPIIVFIIGAPIYISSSTPTFQESGGILYAMLVYMITFMIYHAISLEEMKYKGNVYLKVTPMPMVKIVISKYIIIALTFLTTTVLYLITSKFPISHMGSVSIKSMSFMFAVICLYFGFYIPLTFKLGYVKLQVISTALIFIFPFALPYLMKYLGSNYTLIAYYINSSTLKITMISLCIVMISITSGVFISNSILRNKEY</sequence>
<feature type="transmembrane region" description="Helical" evidence="1">
    <location>
        <begin position="189"/>
        <end position="213"/>
    </location>
</feature>
<dbReference type="RefSeq" id="WP_111921174.1">
    <property type="nucleotide sequence ID" value="NZ_UAWC01000001.1"/>
</dbReference>
<keyword evidence="1" id="KW-1133">Transmembrane helix</keyword>
<evidence type="ECO:0000313" key="2">
    <source>
        <dbReference type="EMBL" id="SQB33528.1"/>
    </source>
</evidence>
<feature type="transmembrane region" description="Helical" evidence="1">
    <location>
        <begin position="45"/>
        <end position="65"/>
    </location>
</feature>
<evidence type="ECO:0000256" key="1">
    <source>
        <dbReference type="SAM" id="Phobius"/>
    </source>
</evidence>
<dbReference type="Proteomes" id="UP000250223">
    <property type="component" value="Unassembled WGS sequence"/>
</dbReference>